<comment type="caution">
    <text evidence="2">The sequence shown here is derived from an EMBL/GenBank/DDBJ whole genome shotgun (WGS) entry which is preliminary data.</text>
</comment>
<evidence type="ECO:0000313" key="2">
    <source>
        <dbReference type="EMBL" id="PJA32723.1"/>
    </source>
</evidence>
<name>A0A2M7WRY9_9BACT</name>
<sequence>MKTILANKGILALVGFFILAMFIYNLFFKPEVSSIPSELEASSIGNDLLKMHQDLKKVTFDQSLFSSPSYLLLNDFSVPIPQQAVGRPNPFNSIGRD</sequence>
<accession>A0A2M7WRY9</accession>
<proteinExistence type="predicted"/>
<dbReference type="Proteomes" id="UP000230758">
    <property type="component" value="Unassembled WGS sequence"/>
</dbReference>
<gene>
    <name evidence="2" type="ORF">CO185_01870</name>
</gene>
<keyword evidence="1" id="KW-0812">Transmembrane</keyword>
<dbReference type="EMBL" id="PFXF01000023">
    <property type="protein sequence ID" value="PJA32723.1"/>
    <property type="molecule type" value="Genomic_DNA"/>
</dbReference>
<feature type="transmembrane region" description="Helical" evidence="1">
    <location>
        <begin position="9"/>
        <end position="28"/>
    </location>
</feature>
<dbReference type="AlphaFoldDB" id="A0A2M7WRY9"/>
<organism evidence="2 3">
    <name type="scientific">Candidatus Zambryskibacteria bacterium CG_4_9_14_3_um_filter_42_15</name>
    <dbReference type="NCBI Taxonomy" id="1975112"/>
    <lineage>
        <taxon>Bacteria</taxon>
        <taxon>Candidatus Zambryskiibacteriota</taxon>
    </lineage>
</organism>
<keyword evidence="1" id="KW-1133">Transmembrane helix</keyword>
<evidence type="ECO:0000313" key="3">
    <source>
        <dbReference type="Proteomes" id="UP000230758"/>
    </source>
</evidence>
<reference evidence="3" key="1">
    <citation type="submission" date="2017-09" db="EMBL/GenBank/DDBJ databases">
        <title>Depth-based differentiation of microbial function through sediment-hosted aquifers and enrichment of novel symbionts in the deep terrestrial subsurface.</title>
        <authorList>
            <person name="Probst A.J."/>
            <person name="Ladd B."/>
            <person name="Jarett J.K."/>
            <person name="Geller-Mcgrath D.E."/>
            <person name="Sieber C.M.K."/>
            <person name="Emerson J.B."/>
            <person name="Anantharaman K."/>
            <person name="Thomas B.C."/>
            <person name="Malmstrom R."/>
            <person name="Stieglmeier M."/>
            <person name="Klingl A."/>
            <person name="Woyke T."/>
            <person name="Ryan C.M."/>
            <person name="Banfield J.F."/>
        </authorList>
    </citation>
    <scope>NUCLEOTIDE SEQUENCE [LARGE SCALE GENOMIC DNA]</scope>
</reference>
<protein>
    <submittedName>
        <fullName evidence="2">Uncharacterized protein</fullName>
    </submittedName>
</protein>
<keyword evidence="1" id="KW-0472">Membrane</keyword>
<evidence type="ECO:0000256" key="1">
    <source>
        <dbReference type="SAM" id="Phobius"/>
    </source>
</evidence>